<organism evidence="1 2">
    <name type="scientific">Candidatus Electronema aureum</name>
    <dbReference type="NCBI Taxonomy" id="2005002"/>
    <lineage>
        <taxon>Bacteria</taxon>
        <taxon>Pseudomonadati</taxon>
        <taxon>Thermodesulfobacteriota</taxon>
        <taxon>Desulfobulbia</taxon>
        <taxon>Desulfobulbales</taxon>
        <taxon>Desulfobulbaceae</taxon>
        <taxon>Candidatus Electronema</taxon>
    </lineage>
</organism>
<evidence type="ECO:0000313" key="1">
    <source>
        <dbReference type="EMBL" id="TAA74238.1"/>
    </source>
</evidence>
<dbReference type="Proteomes" id="UP000316238">
    <property type="component" value="Unassembled WGS sequence"/>
</dbReference>
<protein>
    <submittedName>
        <fullName evidence="1">Uncharacterized protein</fullName>
    </submittedName>
</protein>
<sequence length="64" mass="7282">MTFHCKNYDISADRCKKLSGECVPARKGCVLEGRMVVSEELAERIRRINEATARRSLKQDVGQQ</sequence>
<dbReference type="EMBL" id="NQJD01000034">
    <property type="protein sequence ID" value="TAA74238.1"/>
    <property type="molecule type" value="Genomic_DNA"/>
</dbReference>
<comment type="caution">
    <text evidence="1">The sequence shown here is derived from an EMBL/GenBank/DDBJ whole genome shotgun (WGS) entry which is preliminary data.</text>
</comment>
<evidence type="ECO:0000313" key="2">
    <source>
        <dbReference type="Proteomes" id="UP000316238"/>
    </source>
</evidence>
<dbReference type="AlphaFoldDB" id="A0A521FZP2"/>
<gene>
    <name evidence="1" type="ORF">CDV28_13419</name>
</gene>
<proteinExistence type="predicted"/>
<keyword evidence="2" id="KW-1185">Reference proteome</keyword>
<reference evidence="1" key="1">
    <citation type="submission" date="2017-07" db="EMBL/GenBank/DDBJ databases">
        <title>The cable genome - Insights into the physiology and evolution of filamentous bacteria capable of sulfide oxidation via long distance electron transfer.</title>
        <authorList>
            <person name="Thorup C."/>
            <person name="Bjerg J.T."/>
            <person name="Schreiber L."/>
            <person name="Nielsen L.P."/>
            <person name="Kjeldsen K.U."/>
            <person name="Boesen T."/>
            <person name="Boggild A."/>
            <person name="Meysman F."/>
            <person name="Geelhoed J."/>
            <person name="Schramm A."/>
        </authorList>
    </citation>
    <scope>NUCLEOTIDE SEQUENCE [LARGE SCALE GENOMIC DNA]</scope>
    <source>
        <strain evidence="1">GS</strain>
    </source>
</reference>
<accession>A0A521FZP2</accession>
<name>A0A521FZP2_9BACT</name>